<reference evidence="1 2" key="1">
    <citation type="submission" date="2023-11" db="EMBL/GenBank/DDBJ databases">
        <title>Halocaridina rubra genome assembly.</title>
        <authorList>
            <person name="Smith C."/>
        </authorList>
    </citation>
    <scope>NUCLEOTIDE SEQUENCE [LARGE SCALE GENOMIC DNA]</scope>
    <source>
        <strain evidence="1">EP-1</strain>
        <tissue evidence="1">Whole</tissue>
    </source>
</reference>
<organism evidence="1 2">
    <name type="scientific">Halocaridina rubra</name>
    <name type="common">Hawaiian red shrimp</name>
    <dbReference type="NCBI Taxonomy" id="373956"/>
    <lineage>
        <taxon>Eukaryota</taxon>
        <taxon>Metazoa</taxon>
        <taxon>Ecdysozoa</taxon>
        <taxon>Arthropoda</taxon>
        <taxon>Crustacea</taxon>
        <taxon>Multicrustacea</taxon>
        <taxon>Malacostraca</taxon>
        <taxon>Eumalacostraca</taxon>
        <taxon>Eucarida</taxon>
        <taxon>Decapoda</taxon>
        <taxon>Pleocyemata</taxon>
        <taxon>Caridea</taxon>
        <taxon>Atyoidea</taxon>
        <taxon>Atyidae</taxon>
        <taxon>Halocaridina</taxon>
    </lineage>
</organism>
<dbReference type="AlphaFoldDB" id="A0AAN8ZUQ8"/>
<gene>
    <name evidence="1" type="ORF">SK128_021372</name>
</gene>
<dbReference type="EMBL" id="JAXCGZ010021302">
    <property type="protein sequence ID" value="KAK7054594.1"/>
    <property type="molecule type" value="Genomic_DNA"/>
</dbReference>
<protein>
    <submittedName>
        <fullName evidence="1">Uncharacterized protein</fullName>
    </submittedName>
</protein>
<feature type="non-terminal residue" evidence="1">
    <location>
        <position position="74"/>
    </location>
</feature>
<comment type="caution">
    <text evidence="1">The sequence shown here is derived from an EMBL/GenBank/DDBJ whole genome shotgun (WGS) entry which is preliminary data.</text>
</comment>
<evidence type="ECO:0000313" key="2">
    <source>
        <dbReference type="Proteomes" id="UP001381693"/>
    </source>
</evidence>
<keyword evidence="2" id="KW-1185">Reference proteome</keyword>
<sequence length="74" mass="8171">MDESIEKDQIKLEKVRPVDTDDATAMIGNKSGFAALLNERVPDIIAKYCSPSPSFSDKDVAASLQRWSVYMCSS</sequence>
<proteinExistence type="predicted"/>
<dbReference type="Proteomes" id="UP001381693">
    <property type="component" value="Unassembled WGS sequence"/>
</dbReference>
<accession>A0AAN8ZUQ8</accession>
<evidence type="ECO:0000313" key="1">
    <source>
        <dbReference type="EMBL" id="KAK7054594.1"/>
    </source>
</evidence>
<name>A0AAN8ZUQ8_HALRR</name>